<keyword evidence="1" id="KW-0812">Transmembrane</keyword>
<dbReference type="AlphaFoldDB" id="A0A4V1ZD47"/>
<feature type="transmembrane region" description="Helical" evidence="1">
    <location>
        <begin position="238"/>
        <end position="258"/>
    </location>
</feature>
<keyword evidence="1" id="KW-1133">Transmembrane helix</keyword>
<evidence type="ECO:0000313" key="3">
    <source>
        <dbReference type="Proteomes" id="UP000293162"/>
    </source>
</evidence>
<feature type="transmembrane region" description="Helical" evidence="1">
    <location>
        <begin position="37"/>
        <end position="60"/>
    </location>
</feature>
<feature type="transmembrane region" description="Helical" evidence="1">
    <location>
        <begin position="162"/>
        <end position="181"/>
    </location>
</feature>
<dbReference type="RefSeq" id="WP_130021771.1">
    <property type="nucleotide sequence ID" value="NZ_SEWF01000020.1"/>
</dbReference>
<keyword evidence="1" id="KW-0472">Membrane</keyword>
<protein>
    <submittedName>
        <fullName evidence="2">Uncharacterized protein</fullName>
    </submittedName>
</protein>
<organism evidence="2 3">
    <name type="scientific">Emticicia agri</name>
    <dbReference type="NCBI Taxonomy" id="2492393"/>
    <lineage>
        <taxon>Bacteria</taxon>
        <taxon>Pseudomonadati</taxon>
        <taxon>Bacteroidota</taxon>
        <taxon>Cytophagia</taxon>
        <taxon>Cytophagales</taxon>
        <taxon>Leadbetterellaceae</taxon>
        <taxon>Emticicia</taxon>
    </lineage>
</organism>
<evidence type="ECO:0000313" key="2">
    <source>
        <dbReference type="EMBL" id="RYU94900.1"/>
    </source>
</evidence>
<evidence type="ECO:0000256" key="1">
    <source>
        <dbReference type="SAM" id="Phobius"/>
    </source>
</evidence>
<comment type="caution">
    <text evidence="2">The sequence shown here is derived from an EMBL/GenBank/DDBJ whole genome shotgun (WGS) entry which is preliminary data.</text>
</comment>
<accession>A0A4V1ZD47</accession>
<keyword evidence="3" id="KW-1185">Reference proteome</keyword>
<gene>
    <name evidence="2" type="ORF">EWM59_14510</name>
</gene>
<proteinExistence type="predicted"/>
<feature type="transmembrane region" description="Helical" evidence="1">
    <location>
        <begin position="193"/>
        <end position="217"/>
    </location>
</feature>
<reference evidence="2 3" key="1">
    <citation type="submission" date="2019-02" db="EMBL/GenBank/DDBJ databases">
        <title>Bacterial novel species Emticicia sp. 17J42-9 isolated from soil.</title>
        <authorList>
            <person name="Jung H.-Y."/>
        </authorList>
    </citation>
    <scope>NUCLEOTIDE SEQUENCE [LARGE SCALE GENOMIC DNA]</scope>
    <source>
        <strain evidence="2 3">17J42-9</strain>
    </source>
</reference>
<name>A0A4V1ZD47_9BACT</name>
<dbReference type="OrthoDB" id="950235at2"/>
<dbReference type="Proteomes" id="UP000293162">
    <property type="component" value="Unassembled WGS sequence"/>
</dbReference>
<sequence length="261" mass="28948">MNVISIWASRNSKKAITLIVIIEFVKSFIGFDIGQHFFPVFSTAFIELAVLGLVFVITFVQNNYRYQAQTLSKEAHRQLRLRTTGIIFLSSLLLSVLLGNHFKGLGYSINSVFVANAAVSMSSDSVVTTNSQIATKKHTLKHKIRVFSKKTADDDPYSGRRVGYVLLFLLSLVLTYFGLYLTCGVLCSGYGVLALLIFITSLGVLSGGVYFLIKAFSKPVKPISTMSREEKRKERKKFLLVWGILSVLTGILLLITNASNS</sequence>
<dbReference type="EMBL" id="SEWF01000020">
    <property type="protein sequence ID" value="RYU94900.1"/>
    <property type="molecule type" value="Genomic_DNA"/>
</dbReference>